<reference evidence="2" key="2">
    <citation type="submission" date="2020-05" db="EMBL/GenBank/DDBJ databases">
        <authorList>
            <person name="Kim H.-S."/>
            <person name="Proctor R.H."/>
            <person name="Brown D.W."/>
        </authorList>
    </citation>
    <scope>NUCLEOTIDE SEQUENCE</scope>
    <source>
        <strain evidence="2">NRRL 45417</strain>
    </source>
</reference>
<accession>A0A8H4T7Y7</accession>
<dbReference type="InterPro" id="IPR021139">
    <property type="entry name" value="NYN"/>
</dbReference>
<dbReference type="AlphaFoldDB" id="A0A8H4T7Y7"/>
<dbReference type="Pfam" id="PF01936">
    <property type="entry name" value="NYN"/>
    <property type="match status" value="1"/>
</dbReference>
<dbReference type="OrthoDB" id="2311180at2759"/>
<protein>
    <recommendedName>
        <fullName evidence="1">NYN domain-containing protein</fullName>
    </recommendedName>
</protein>
<dbReference type="GO" id="GO:0004540">
    <property type="term" value="F:RNA nuclease activity"/>
    <property type="evidence" value="ECO:0007669"/>
    <property type="project" value="InterPro"/>
</dbReference>
<sequence length="315" mass="35378">MPNSQPPGLPSPPPDGNGRVAHVYMDESNFRIGGEAANKKRRSIEFKERLSWHDDIRVLKGIIRKGSSITMDDSVFFNVYGSNLNHLRPLYRDLNLHASKVLNLPRNKNNQEKQVDTSLVKDMTDIVTTYRTTNVSAVFSVISGDSDMIPAVKHAISNGYAVHVWSRATSTSREYRRLHRYSKWGGLVTLTYLDGLLDSLTLSNSSIALGSIFIPPNGVVFVDPQDHKFDVVNRAGKLNAGNVIFTKRLNDGFHACTDVIFVSKKNPPHQDKVLRSMLKSLDRKGREAMSFAEYFHSSKHFELDGPLGRQENLEP</sequence>
<evidence type="ECO:0000313" key="2">
    <source>
        <dbReference type="EMBL" id="KAF4953025.1"/>
    </source>
</evidence>
<dbReference type="EMBL" id="JABFAI010000143">
    <property type="protein sequence ID" value="KAF4953025.1"/>
    <property type="molecule type" value="Genomic_DNA"/>
</dbReference>
<dbReference type="Gene3D" id="3.40.50.1010">
    <property type="entry name" value="5'-nuclease"/>
    <property type="match status" value="1"/>
</dbReference>
<feature type="domain" description="NYN" evidence="1">
    <location>
        <begin position="73"/>
        <end position="177"/>
    </location>
</feature>
<comment type="caution">
    <text evidence="2">The sequence shown here is derived from an EMBL/GenBank/DDBJ whole genome shotgun (WGS) entry which is preliminary data.</text>
</comment>
<keyword evidence="3" id="KW-1185">Reference proteome</keyword>
<gene>
    <name evidence="2" type="ORF">FGADI_6295</name>
</gene>
<name>A0A8H4T7Y7_9HYPO</name>
<evidence type="ECO:0000313" key="3">
    <source>
        <dbReference type="Proteomes" id="UP000604273"/>
    </source>
</evidence>
<reference evidence="2" key="1">
    <citation type="journal article" date="2020" name="BMC Genomics">
        <title>Correction to: Identification and distribution of gene clusters required for synthesis of sphingolipid metabolism inhibitors in diverse species of the filamentous fungus Fusarium.</title>
        <authorList>
            <person name="Kim H.S."/>
            <person name="Lohmar J.M."/>
            <person name="Busman M."/>
            <person name="Brown D.W."/>
            <person name="Naumann T.A."/>
            <person name="Divon H.H."/>
            <person name="Lysoe E."/>
            <person name="Uhlig S."/>
            <person name="Proctor R.H."/>
        </authorList>
    </citation>
    <scope>NUCLEOTIDE SEQUENCE</scope>
    <source>
        <strain evidence="2">NRRL 45417</strain>
    </source>
</reference>
<dbReference type="Proteomes" id="UP000604273">
    <property type="component" value="Unassembled WGS sequence"/>
</dbReference>
<evidence type="ECO:0000259" key="1">
    <source>
        <dbReference type="Pfam" id="PF01936"/>
    </source>
</evidence>
<organism evidence="2 3">
    <name type="scientific">Fusarium gaditjirri</name>
    <dbReference type="NCBI Taxonomy" id="282569"/>
    <lineage>
        <taxon>Eukaryota</taxon>
        <taxon>Fungi</taxon>
        <taxon>Dikarya</taxon>
        <taxon>Ascomycota</taxon>
        <taxon>Pezizomycotina</taxon>
        <taxon>Sordariomycetes</taxon>
        <taxon>Hypocreomycetidae</taxon>
        <taxon>Hypocreales</taxon>
        <taxon>Nectriaceae</taxon>
        <taxon>Fusarium</taxon>
        <taxon>Fusarium nisikadoi species complex</taxon>
    </lineage>
</organism>
<proteinExistence type="predicted"/>